<sequence length="158" mass="17654">MTNTTLRGFAAGMIISSGLIAGVYYSQTPPEKEVKAELNDSTVNTYLHSKNMTAITTEELQRLKENRVAAAAEPQGQEKPDEGKQEKEKPKVYQATLHVTRGMSTGEVCNFLENENIIKDSKSFLKYLRKNKLEGQVRFGTFKVNSSMDFKKLADAIT</sequence>
<dbReference type="Proteomes" id="UP000199544">
    <property type="component" value="Unassembled WGS sequence"/>
</dbReference>
<proteinExistence type="predicted"/>
<dbReference type="STRING" id="459525.SAMN04488137_2065"/>
<reference evidence="3" key="1">
    <citation type="submission" date="2016-10" db="EMBL/GenBank/DDBJ databases">
        <authorList>
            <person name="Varghese N."/>
            <person name="Submissions S."/>
        </authorList>
    </citation>
    <scope>NUCLEOTIDE SEQUENCE [LARGE SCALE GENOMIC DNA]</scope>
    <source>
        <strain evidence="3">CGMCC 1.6854</strain>
    </source>
</reference>
<evidence type="ECO:0000256" key="1">
    <source>
        <dbReference type="SAM" id="MobiDB-lite"/>
    </source>
</evidence>
<dbReference type="EMBL" id="FNHW01000001">
    <property type="protein sequence ID" value="SDM81801.1"/>
    <property type="molecule type" value="Genomic_DNA"/>
</dbReference>
<dbReference type="OrthoDB" id="2138957at2"/>
<evidence type="ECO:0000313" key="2">
    <source>
        <dbReference type="EMBL" id="SDM81801.1"/>
    </source>
</evidence>
<name>A0A1G9WC76_9BACL</name>
<organism evidence="2 3">
    <name type="scientific">Fictibacillus solisalsi</name>
    <dbReference type="NCBI Taxonomy" id="459525"/>
    <lineage>
        <taxon>Bacteria</taxon>
        <taxon>Bacillati</taxon>
        <taxon>Bacillota</taxon>
        <taxon>Bacilli</taxon>
        <taxon>Bacillales</taxon>
        <taxon>Fictibacillaceae</taxon>
        <taxon>Fictibacillus</taxon>
    </lineage>
</organism>
<feature type="compositionally biased region" description="Basic and acidic residues" evidence="1">
    <location>
        <begin position="76"/>
        <end position="90"/>
    </location>
</feature>
<protein>
    <recommendedName>
        <fullName evidence="4">YceG-like family protein</fullName>
    </recommendedName>
</protein>
<evidence type="ECO:0000313" key="3">
    <source>
        <dbReference type="Proteomes" id="UP000199544"/>
    </source>
</evidence>
<dbReference type="AlphaFoldDB" id="A0A1G9WC76"/>
<gene>
    <name evidence="2" type="ORF">SAMN04488137_2065</name>
</gene>
<evidence type="ECO:0008006" key="4">
    <source>
        <dbReference type="Google" id="ProtNLM"/>
    </source>
</evidence>
<feature type="region of interest" description="Disordered" evidence="1">
    <location>
        <begin position="66"/>
        <end position="90"/>
    </location>
</feature>
<dbReference type="Gene3D" id="3.30.1490.480">
    <property type="entry name" value="Endolytic murein transglycosylase"/>
    <property type="match status" value="1"/>
</dbReference>
<accession>A0A1G9WC76</accession>
<dbReference type="RefSeq" id="WP_090234355.1">
    <property type="nucleotide sequence ID" value="NZ_FNHW01000001.1"/>
</dbReference>
<keyword evidence="3" id="KW-1185">Reference proteome</keyword>